<evidence type="ECO:0000256" key="8">
    <source>
        <dbReference type="PROSITE-ProRule" id="PRU01360"/>
    </source>
</evidence>
<evidence type="ECO:0000259" key="12">
    <source>
        <dbReference type="Pfam" id="PF00593"/>
    </source>
</evidence>
<name>A0A4R5LWP3_9GAMM</name>
<gene>
    <name evidence="14" type="ORF">E2F43_06505</name>
</gene>
<dbReference type="InterPro" id="IPR012910">
    <property type="entry name" value="Plug_dom"/>
</dbReference>
<dbReference type="Pfam" id="PF07715">
    <property type="entry name" value="Plug"/>
    <property type="match status" value="1"/>
</dbReference>
<evidence type="ECO:0000256" key="4">
    <source>
        <dbReference type="ARBA" id="ARBA00022692"/>
    </source>
</evidence>
<protein>
    <submittedName>
        <fullName evidence="14">TonB-dependent receptor</fullName>
    </submittedName>
</protein>
<keyword evidence="14" id="KW-0675">Receptor</keyword>
<feature type="region of interest" description="Disordered" evidence="10">
    <location>
        <begin position="244"/>
        <end position="278"/>
    </location>
</feature>
<dbReference type="GO" id="GO:0009279">
    <property type="term" value="C:cell outer membrane"/>
    <property type="evidence" value="ECO:0007669"/>
    <property type="project" value="UniProtKB-SubCell"/>
</dbReference>
<evidence type="ECO:0000256" key="6">
    <source>
        <dbReference type="ARBA" id="ARBA00023136"/>
    </source>
</evidence>
<dbReference type="OrthoDB" id="9805434at2"/>
<dbReference type="PANTHER" id="PTHR47234:SF2">
    <property type="entry name" value="TONB-DEPENDENT RECEPTOR"/>
    <property type="match status" value="1"/>
</dbReference>
<feature type="signal peptide" evidence="11">
    <location>
        <begin position="1"/>
        <end position="29"/>
    </location>
</feature>
<dbReference type="Pfam" id="PF00593">
    <property type="entry name" value="TonB_dep_Rec_b-barrel"/>
    <property type="match status" value="1"/>
</dbReference>
<keyword evidence="3 8" id="KW-1134">Transmembrane beta strand</keyword>
<proteinExistence type="inferred from homology"/>
<keyword evidence="11" id="KW-0732">Signal</keyword>
<dbReference type="Proteomes" id="UP000295554">
    <property type="component" value="Unassembled WGS sequence"/>
</dbReference>
<dbReference type="SUPFAM" id="SSF56935">
    <property type="entry name" value="Porins"/>
    <property type="match status" value="1"/>
</dbReference>
<comment type="subcellular location">
    <subcellularLocation>
        <location evidence="1 8">Cell outer membrane</location>
        <topology evidence="1 8">Multi-pass membrane protein</topology>
    </subcellularLocation>
</comment>
<evidence type="ECO:0000256" key="7">
    <source>
        <dbReference type="ARBA" id="ARBA00023237"/>
    </source>
</evidence>
<keyword evidence="4 8" id="KW-0812">Transmembrane</keyword>
<accession>A0A4R5LWP3</accession>
<dbReference type="InterPro" id="IPR039426">
    <property type="entry name" value="TonB-dep_rcpt-like"/>
</dbReference>
<feature type="compositionally biased region" description="Basic and acidic residues" evidence="10">
    <location>
        <begin position="265"/>
        <end position="277"/>
    </location>
</feature>
<dbReference type="AlphaFoldDB" id="A0A4R5LWP3"/>
<organism evidence="14 15">
    <name type="scientific">Seongchinamella unica</name>
    <dbReference type="NCBI Taxonomy" id="2547392"/>
    <lineage>
        <taxon>Bacteria</taxon>
        <taxon>Pseudomonadati</taxon>
        <taxon>Pseudomonadota</taxon>
        <taxon>Gammaproteobacteria</taxon>
        <taxon>Cellvibrionales</taxon>
        <taxon>Halieaceae</taxon>
        <taxon>Seongchinamella</taxon>
    </lineage>
</organism>
<dbReference type="Gene3D" id="2.40.170.20">
    <property type="entry name" value="TonB-dependent receptor, beta-barrel domain"/>
    <property type="match status" value="1"/>
</dbReference>
<dbReference type="InterPro" id="IPR036942">
    <property type="entry name" value="Beta-barrel_TonB_sf"/>
</dbReference>
<evidence type="ECO:0000313" key="14">
    <source>
        <dbReference type="EMBL" id="TDG15872.1"/>
    </source>
</evidence>
<dbReference type="RefSeq" id="WP_133210749.1">
    <property type="nucleotide sequence ID" value="NZ_SMSE01000001.1"/>
</dbReference>
<dbReference type="PROSITE" id="PS52016">
    <property type="entry name" value="TONB_DEPENDENT_REC_3"/>
    <property type="match status" value="1"/>
</dbReference>
<reference evidence="14 15" key="1">
    <citation type="submission" date="2019-03" db="EMBL/GenBank/DDBJ databases">
        <title>Seongchinamella monodicae gen. nov., sp. nov., a novel member of the Gammaproteobacteria isolated from a tidal mudflat of beach.</title>
        <authorList>
            <person name="Yang H.G."/>
            <person name="Kang J.W."/>
            <person name="Lee S.D."/>
        </authorList>
    </citation>
    <scope>NUCLEOTIDE SEQUENCE [LARGE SCALE GENOMIC DNA]</scope>
    <source>
        <strain evidence="14 15">GH4-78</strain>
    </source>
</reference>
<keyword evidence="7 8" id="KW-0998">Cell outer membrane</keyword>
<keyword evidence="15" id="KW-1185">Reference proteome</keyword>
<dbReference type="InterPro" id="IPR037066">
    <property type="entry name" value="Plug_dom_sf"/>
</dbReference>
<keyword evidence="2 8" id="KW-0813">Transport</keyword>
<dbReference type="PANTHER" id="PTHR47234">
    <property type="match status" value="1"/>
</dbReference>
<dbReference type="EMBL" id="SMSE01000001">
    <property type="protein sequence ID" value="TDG15872.1"/>
    <property type="molecule type" value="Genomic_DNA"/>
</dbReference>
<feature type="chain" id="PRO_5020858650" evidence="11">
    <location>
        <begin position="30"/>
        <end position="941"/>
    </location>
</feature>
<feature type="domain" description="TonB-dependent receptor-like beta-barrel" evidence="12">
    <location>
        <begin position="351"/>
        <end position="905"/>
    </location>
</feature>
<keyword evidence="5 9" id="KW-0798">TonB box</keyword>
<evidence type="ECO:0000256" key="2">
    <source>
        <dbReference type="ARBA" id="ARBA00022448"/>
    </source>
</evidence>
<sequence length="941" mass="103032">MLRKNRLTLAVSAAMGLGAAAAIPQVASAQEGALEEVVVTGSRISRPDLEGANPVTVMQRSELNMMGVNNVGDILRNITASAGSATNTNVNNGGEGRVTFSLRGLGANRTLVLLNGKRVVASGLGADDSVDLGNIPTAMIERVEVLKDGASAVYGSDAIAGVVNLITRRNFQGFEVNGYYGEYGEGDGDTESMDFTLGVAGDKGNAVVAGWWNNQKTVWAGDREYSENDYWWKPYWQPNNPRVPGGSSAPPWGNHADPTTGNRYTRGEEGGDWRPRTSADNYNYQPVNYLVTPNERWGINLAATYEFGDFGFLEDVAFKTDGFYSHSESQTLSAPEPLAPLVFFGVPAPYSADNWYNQQYGPKNEAGETFEIDDWRRRMEETGGRASNFQTETYQLHIALEGTSWNWDWELAGGYGENNSSQYLEGYFNLDRVAEAVGPTHFDDEGVLQCGASPDAAIAGCVPLNIFGLPGTENQVTQEMLAYVSKNYNAFTNGKNELKSVTFAASNGDVFDLPAGPLGIAFGLEKHWFDGSQVVDTNQLLGTSTAGVSQNTGGGYDVEEAFIEFNIPLLSDLPLVEYLELNFATRYSDYSTYGDTTNSKLNLRWQILDSLTFRGTAGESFRAPSIPELYQGQFRTFPVAVDPCATDANANCIANGVPAGGYDSGGVTQIPSDQGGNPDLEEETADTYTFGLVWEPDLWGGTSMTLDYWDIDIKNPVTVAGTQTRLTGCYTSGAYCDTIQRFGPETSVWGNIITVGDLNTNAGRIETSGVDLSFQTQFPETAFGIFGASLDWTYLIEYDKTEADGSVKSHAGFYWDDNGNDFGDGMFARNRGLLTLQWMMDNWSASWRTHYTSGVEENLEGLWWHQGPGENITQRSIESYTTHDVQLQYNIDQWNTRLSLGADNVFDEEPPFIDSAFAFNTDHTYTGSIGRFYYARITLSF</sequence>
<feature type="domain" description="TonB-dependent receptor plug" evidence="13">
    <location>
        <begin position="51"/>
        <end position="162"/>
    </location>
</feature>
<keyword evidence="6 8" id="KW-0472">Membrane</keyword>
<evidence type="ECO:0000256" key="11">
    <source>
        <dbReference type="SAM" id="SignalP"/>
    </source>
</evidence>
<comment type="caution">
    <text evidence="14">The sequence shown here is derived from an EMBL/GenBank/DDBJ whole genome shotgun (WGS) entry which is preliminary data.</text>
</comment>
<dbReference type="InterPro" id="IPR000531">
    <property type="entry name" value="Beta-barrel_TonB"/>
</dbReference>
<dbReference type="Gene3D" id="2.170.130.10">
    <property type="entry name" value="TonB-dependent receptor, plug domain"/>
    <property type="match status" value="1"/>
</dbReference>
<evidence type="ECO:0000256" key="10">
    <source>
        <dbReference type="SAM" id="MobiDB-lite"/>
    </source>
</evidence>
<dbReference type="CDD" id="cd01347">
    <property type="entry name" value="ligand_gated_channel"/>
    <property type="match status" value="1"/>
</dbReference>
<evidence type="ECO:0000256" key="1">
    <source>
        <dbReference type="ARBA" id="ARBA00004571"/>
    </source>
</evidence>
<evidence type="ECO:0000256" key="3">
    <source>
        <dbReference type="ARBA" id="ARBA00022452"/>
    </source>
</evidence>
<evidence type="ECO:0000259" key="13">
    <source>
        <dbReference type="Pfam" id="PF07715"/>
    </source>
</evidence>
<comment type="similarity">
    <text evidence="8 9">Belongs to the TonB-dependent receptor family.</text>
</comment>
<evidence type="ECO:0000313" key="15">
    <source>
        <dbReference type="Proteomes" id="UP000295554"/>
    </source>
</evidence>
<evidence type="ECO:0000256" key="9">
    <source>
        <dbReference type="RuleBase" id="RU003357"/>
    </source>
</evidence>
<evidence type="ECO:0000256" key="5">
    <source>
        <dbReference type="ARBA" id="ARBA00023077"/>
    </source>
</evidence>